<feature type="domain" description="Chromo" evidence="4">
    <location>
        <begin position="141"/>
        <end position="199"/>
    </location>
</feature>
<dbReference type="GO" id="GO:0005694">
    <property type="term" value="C:chromosome"/>
    <property type="evidence" value="ECO:0007669"/>
    <property type="project" value="UniProtKB-ARBA"/>
</dbReference>
<accession>A0A1Y1K501</accession>
<reference evidence="5" key="1">
    <citation type="journal article" date="2016" name="Sci. Rep.">
        <title>Molecular characterization of firefly nuptial gifts: a multi-omics approach sheds light on postcopulatory sexual selection.</title>
        <authorList>
            <person name="Al-Wathiqui N."/>
            <person name="Fallon T.R."/>
            <person name="South A."/>
            <person name="Weng J.K."/>
            <person name="Lewis S.M."/>
        </authorList>
    </citation>
    <scope>NUCLEOTIDE SEQUENCE</scope>
</reference>
<dbReference type="CDD" id="cd00024">
    <property type="entry name" value="CD_CSD"/>
    <property type="match status" value="1"/>
</dbReference>
<dbReference type="InterPro" id="IPR023779">
    <property type="entry name" value="Chromodomain_CS"/>
</dbReference>
<evidence type="ECO:0000256" key="3">
    <source>
        <dbReference type="SAM" id="MobiDB-lite"/>
    </source>
</evidence>
<feature type="compositionally biased region" description="Polar residues" evidence="3">
    <location>
        <begin position="13"/>
        <end position="27"/>
    </location>
</feature>
<feature type="region of interest" description="Disordered" evidence="3">
    <location>
        <begin position="183"/>
        <end position="236"/>
    </location>
</feature>
<dbReference type="AlphaFoldDB" id="A0A1Y1K501"/>
<sequence length="236" mass="27306">MKRKSGRKEKAQDTSGEQENGAETANEIQDVEASDEERMSEDDSPPEPKKKKGDKRKSEKNASDEEQASDTDNPPEPKKKKGDKRKSEKNLSEEDNASDADAPAETKKKRGRKSASPKKSKKEPPKEKEEEERSDEEEEQYEVEEIIDEKVVRGVIHYLIRWKGYDPESDTWEPENTLECPDLIKKFKNERSNDENESPRRGRKNIEETPVSSKRGKKREELPEWSNAETCRETRQ</sequence>
<dbReference type="EMBL" id="GEZM01092693">
    <property type="protein sequence ID" value="JAV56494.1"/>
    <property type="molecule type" value="Transcribed_RNA"/>
</dbReference>
<evidence type="ECO:0000256" key="1">
    <source>
        <dbReference type="ARBA" id="ARBA00004123"/>
    </source>
</evidence>
<dbReference type="PANTHER" id="PTHR22812">
    <property type="entry name" value="CHROMOBOX PROTEIN"/>
    <property type="match status" value="1"/>
</dbReference>
<evidence type="ECO:0000259" key="4">
    <source>
        <dbReference type="PROSITE" id="PS50013"/>
    </source>
</evidence>
<dbReference type="InterPro" id="IPR000953">
    <property type="entry name" value="Chromo/chromo_shadow_dom"/>
</dbReference>
<dbReference type="PROSITE" id="PS00598">
    <property type="entry name" value="CHROMO_1"/>
    <property type="match status" value="1"/>
</dbReference>
<dbReference type="Gene3D" id="2.40.50.40">
    <property type="match status" value="1"/>
</dbReference>
<feature type="compositionally biased region" description="Basic residues" evidence="3">
    <location>
        <begin position="107"/>
        <end position="121"/>
    </location>
</feature>
<dbReference type="PRINTS" id="PR00504">
    <property type="entry name" value="CHROMODOMAIN"/>
</dbReference>
<keyword evidence="2" id="KW-0539">Nucleus</keyword>
<feature type="compositionally biased region" description="Acidic residues" evidence="3">
    <location>
        <begin position="129"/>
        <end position="145"/>
    </location>
</feature>
<feature type="compositionally biased region" description="Basic and acidic residues" evidence="3">
    <location>
        <begin position="183"/>
        <end position="207"/>
    </location>
</feature>
<dbReference type="Pfam" id="PF00385">
    <property type="entry name" value="Chromo"/>
    <property type="match status" value="1"/>
</dbReference>
<organism evidence="5">
    <name type="scientific">Photinus pyralis</name>
    <name type="common">Common eastern firefly</name>
    <name type="synonym">Lampyris pyralis</name>
    <dbReference type="NCBI Taxonomy" id="7054"/>
    <lineage>
        <taxon>Eukaryota</taxon>
        <taxon>Metazoa</taxon>
        <taxon>Ecdysozoa</taxon>
        <taxon>Arthropoda</taxon>
        <taxon>Hexapoda</taxon>
        <taxon>Insecta</taxon>
        <taxon>Pterygota</taxon>
        <taxon>Neoptera</taxon>
        <taxon>Endopterygota</taxon>
        <taxon>Coleoptera</taxon>
        <taxon>Polyphaga</taxon>
        <taxon>Elateriformia</taxon>
        <taxon>Elateroidea</taxon>
        <taxon>Lampyridae</taxon>
        <taxon>Lampyrinae</taxon>
        <taxon>Photinus</taxon>
    </lineage>
</organism>
<dbReference type="PROSITE" id="PS50013">
    <property type="entry name" value="CHROMO_2"/>
    <property type="match status" value="1"/>
</dbReference>
<dbReference type="SUPFAM" id="SSF54160">
    <property type="entry name" value="Chromo domain-like"/>
    <property type="match status" value="1"/>
</dbReference>
<dbReference type="GO" id="GO:0005634">
    <property type="term" value="C:nucleus"/>
    <property type="evidence" value="ECO:0007669"/>
    <property type="project" value="UniProtKB-SubCell"/>
</dbReference>
<evidence type="ECO:0000256" key="2">
    <source>
        <dbReference type="ARBA" id="ARBA00023242"/>
    </source>
</evidence>
<evidence type="ECO:0000313" key="5">
    <source>
        <dbReference type="EMBL" id="JAV56494.1"/>
    </source>
</evidence>
<dbReference type="SMART" id="SM00298">
    <property type="entry name" value="CHROMO"/>
    <property type="match status" value="1"/>
</dbReference>
<feature type="region of interest" description="Disordered" evidence="3">
    <location>
        <begin position="1"/>
        <end position="145"/>
    </location>
</feature>
<proteinExistence type="predicted"/>
<dbReference type="InterPro" id="IPR051219">
    <property type="entry name" value="Heterochromatin_chromo-domain"/>
</dbReference>
<name>A0A1Y1K501_PHOPY</name>
<dbReference type="InterPro" id="IPR016197">
    <property type="entry name" value="Chromo-like_dom_sf"/>
</dbReference>
<feature type="compositionally biased region" description="Acidic residues" evidence="3">
    <location>
        <begin position="29"/>
        <end position="45"/>
    </location>
</feature>
<comment type="subcellular location">
    <subcellularLocation>
        <location evidence="1">Nucleus</location>
    </subcellularLocation>
</comment>
<dbReference type="InterPro" id="IPR023780">
    <property type="entry name" value="Chromo_domain"/>
</dbReference>
<dbReference type="InterPro" id="IPR017984">
    <property type="entry name" value="Chromo_dom_subgr"/>
</dbReference>
<protein>
    <recommendedName>
        <fullName evidence="4">Chromo domain-containing protein</fullName>
    </recommendedName>
</protein>